<evidence type="ECO:0000313" key="8">
    <source>
        <dbReference type="Proteomes" id="UP000326202"/>
    </source>
</evidence>
<evidence type="ECO:0000256" key="5">
    <source>
        <dbReference type="SAM" id="MobiDB-lite"/>
    </source>
</evidence>
<dbReference type="PANTHER" id="PTHR41286">
    <property type="entry name" value="HNH NUCLEASE YAJD-RELATED"/>
    <property type="match status" value="1"/>
</dbReference>
<keyword evidence="1" id="KW-0540">Nuclease</keyword>
<feature type="compositionally biased region" description="Basic and acidic residues" evidence="5">
    <location>
        <begin position="16"/>
        <end position="36"/>
    </location>
</feature>
<dbReference type="RefSeq" id="WP_151178662.1">
    <property type="nucleotide sequence ID" value="NZ_CP042906.1"/>
</dbReference>
<dbReference type="GO" id="GO:0016787">
    <property type="term" value="F:hydrolase activity"/>
    <property type="evidence" value="ECO:0007669"/>
    <property type="project" value="UniProtKB-KW"/>
</dbReference>
<dbReference type="PANTHER" id="PTHR41286:SF1">
    <property type="entry name" value="HNH NUCLEASE YAJD-RELATED"/>
    <property type="match status" value="1"/>
</dbReference>
<keyword evidence="7" id="KW-0255">Endonuclease</keyword>
<dbReference type="GO" id="GO:0004519">
    <property type="term" value="F:endonuclease activity"/>
    <property type="evidence" value="ECO:0007669"/>
    <property type="project" value="UniProtKB-KW"/>
</dbReference>
<dbReference type="InterPro" id="IPR003615">
    <property type="entry name" value="HNH_nuc"/>
</dbReference>
<dbReference type="CDD" id="cd00085">
    <property type="entry name" value="HNHc"/>
    <property type="match status" value="1"/>
</dbReference>
<evidence type="ECO:0000256" key="3">
    <source>
        <dbReference type="ARBA" id="ARBA00038412"/>
    </source>
</evidence>
<name>A0A5J6MR36_9PROT</name>
<gene>
    <name evidence="7" type="ORF">FRZ44_38170</name>
</gene>
<dbReference type="AlphaFoldDB" id="A0A5J6MR36"/>
<dbReference type="OrthoDB" id="5292295at2"/>
<evidence type="ECO:0000256" key="2">
    <source>
        <dbReference type="ARBA" id="ARBA00022801"/>
    </source>
</evidence>
<evidence type="ECO:0000256" key="1">
    <source>
        <dbReference type="ARBA" id="ARBA00022722"/>
    </source>
</evidence>
<keyword evidence="8" id="KW-1185">Reference proteome</keyword>
<accession>A0A5J6MR36</accession>
<dbReference type="GO" id="GO:0003676">
    <property type="term" value="F:nucleic acid binding"/>
    <property type="evidence" value="ECO:0007669"/>
    <property type="project" value="InterPro"/>
</dbReference>
<feature type="region of interest" description="Disordered" evidence="5">
    <location>
        <begin position="1"/>
        <end position="36"/>
    </location>
</feature>
<sequence>MPTRPPVHRPQGARTEAQRKADYDQRRGTARKRGYDSRWDKARKAYLAKHPLCVKHEAKGETVAAIIVDHIIPHRGDKALFWDSDNWQPLCKPCHDAKTATEDSAFANRAPRS</sequence>
<feature type="domain" description="HNH nuclease" evidence="6">
    <location>
        <begin position="41"/>
        <end position="96"/>
    </location>
</feature>
<dbReference type="Gene3D" id="1.10.30.50">
    <property type="match status" value="1"/>
</dbReference>
<evidence type="ECO:0000259" key="6">
    <source>
        <dbReference type="SMART" id="SM00507"/>
    </source>
</evidence>
<comment type="similarity">
    <text evidence="3">Belongs to the HNH nuclease family.</text>
</comment>
<dbReference type="GO" id="GO:0005829">
    <property type="term" value="C:cytosol"/>
    <property type="evidence" value="ECO:0007669"/>
    <property type="project" value="TreeGrafter"/>
</dbReference>
<dbReference type="KEGG" id="htq:FRZ44_38170"/>
<keyword evidence="2" id="KW-0378">Hydrolase</keyword>
<dbReference type="Proteomes" id="UP000326202">
    <property type="component" value="Chromosome"/>
</dbReference>
<dbReference type="InterPro" id="IPR002711">
    <property type="entry name" value="HNH"/>
</dbReference>
<proteinExistence type="inferred from homology"/>
<organism evidence="7 8">
    <name type="scientific">Hypericibacter terrae</name>
    <dbReference type="NCBI Taxonomy" id="2602015"/>
    <lineage>
        <taxon>Bacteria</taxon>
        <taxon>Pseudomonadati</taxon>
        <taxon>Pseudomonadota</taxon>
        <taxon>Alphaproteobacteria</taxon>
        <taxon>Rhodospirillales</taxon>
        <taxon>Dongiaceae</taxon>
        <taxon>Hypericibacter</taxon>
    </lineage>
</organism>
<dbReference type="Pfam" id="PF01844">
    <property type="entry name" value="HNH"/>
    <property type="match status" value="1"/>
</dbReference>
<dbReference type="EMBL" id="CP042906">
    <property type="protein sequence ID" value="QEX18510.1"/>
    <property type="molecule type" value="Genomic_DNA"/>
</dbReference>
<evidence type="ECO:0000256" key="4">
    <source>
        <dbReference type="ARBA" id="ARBA00040194"/>
    </source>
</evidence>
<reference evidence="7 8" key="1">
    <citation type="submission" date="2019-08" db="EMBL/GenBank/DDBJ databases">
        <title>Hyperibacter terrae gen. nov., sp. nov. and Hyperibacter viscosus sp. nov., two new members in the family Rhodospirillaceae isolated from the rhizosphere of Hypericum perforatum.</title>
        <authorList>
            <person name="Noviana Z."/>
        </authorList>
    </citation>
    <scope>NUCLEOTIDE SEQUENCE [LARGE SCALE GENOMIC DNA]</scope>
    <source>
        <strain evidence="7 8">R5913</strain>
    </source>
</reference>
<evidence type="ECO:0000313" key="7">
    <source>
        <dbReference type="EMBL" id="QEX18510.1"/>
    </source>
</evidence>
<dbReference type="SMART" id="SM00507">
    <property type="entry name" value="HNHc"/>
    <property type="match status" value="1"/>
</dbReference>
<protein>
    <recommendedName>
        <fullName evidence="4">Putative HNH nuclease YajD</fullName>
    </recommendedName>
</protein>
<dbReference type="GO" id="GO:0008270">
    <property type="term" value="F:zinc ion binding"/>
    <property type="evidence" value="ECO:0007669"/>
    <property type="project" value="InterPro"/>
</dbReference>